<dbReference type="OrthoDB" id="10045365at2759"/>
<feature type="disulfide bond" evidence="13">
    <location>
        <begin position="275"/>
        <end position="285"/>
    </location>
</feature>
<evidence type="ECO:0000256" key="6">
    <source>
        <dbReference type="ARBA" id="ARBA00022737"/>
    </source>
</evidence>
<evidence type="ECO:0000256" key="8">
    <source>
        <dbReference type="ARBA" id="ARBA00023136"/>
    </source>
</evidence>
<evidence type="ECO:0000256" key="7">
    <source>
        <dbReference type="ARBA" id="ARBA00022989"/>
    </source>
</evidence>
<evidence type="ECO:0000256" key="1">
    <source>
        <dbReference type="ARBA" id="ARBA00004479"/>
    </source>
</evidence>
<evidence type="ECO:0000256" key="9">
    <source>
        <dbReference type="ARBA" id="ARBA00023157"/>
    </source>
</evidence>
<proteinExistence type="predicted"/>
<dbReference type="PROSITE" id="PS50287">
    <property type="entry name" value="SRCR_2"/>
    <property type="match status" value="10"/>
</dbReference>
<dbReference type="FunFam" id="2.10.25.10:FF:000240">
    <property type="entry name" value="Vitamin K-dependent protein S"/>
    <property type="match status" value="1"/>
</dbReference>
<dbReference type="SMART" id="SM00179">
    <property type="entry name" value="EGF_CA"/>
    <property type="match status" value="9"/>
</dbReference>
<dbReference type="Pfam" id="PF00530">
    <property type="entry name" value="SRCR"/>
    <property type="match status" value="10"/>
</dbReference>
<protein>
    <recommendedName>
        <fullName evidence="17">Deleted in malignant brain tumors 1 protein</fullName>
    </recommendedName>
</protein>
<dbReference type="PANTHER" id="PTHR48071">
    <property type="entry name" value="SRCR DOMAIN-CONTAINING PROTEIN"/>
    <property type="match status" value="1"/>
</dbReference>
<evidence type="ECO:0000259" key="14">
    <source>
        <dbReference type="PROSITE" id="PS50026"/>
    </source>
</evidence>
<dbReference type="Gene3D" id="2.10.25.10">
    <property type="entry name" value="Laminin"/>
    <property type="match status" value="9"/>
</dbReference>
<feature type="disulfide bond" evidence="13">
    <location>
        <begin position="873"/>
        <end position="883"/>
    </location>
</feature>
<dbReference type="PROSITE" id="PS00010">
    <property type="entry name" value="ASX_HYDROXYL"/>
    <property type="match status" value="4"/>
</dbReference>
<dbReference type="InterPro" id="IPR000742">
    <property type="entry name" value="EGF"/>
</dbReference>
<dbReference type="InterPro" id="IPR018097">
    <property type="entry name" value="EGF_Ca-bd_CS"/>
</dbReference>
<sequence length="1299" mass="143484">DCDLGALQLVNGSSMFEGRVEICYNNTWGTICDDNWSAYYYSNAYFGQGNGSIILDNVRCDGTEASLIQQCSHSLPLSHDCGHHDDVGVVCPSTRTFYNDFLFYFYYYAIDNCTHGSIRLVDGSYIGSGRLEICIDNEWGTVCDNGWTNLNAQVVCKQLGQNRLNTTRIWNAPFPGMIRLQGATFSSQGRVEIYCNGEWGCVSGTIRLVGGSNSMEGRVEVCINGAYGTVCDDSWDSDDATVVCRQLGHDTRGTALPNAYFGQGTGNIVMDDVQCTGTELFLVNCSHTSTSNCRHTEDAGVRCSSITTHINECLSNNGGCEQVCTNTNGSFYCSCIPGYELEGSIFCSEIDECEQGTDSCTQQCTNTDGSYYCSCNIGYNLGSDNYTCIDDDECSHSVFPCDHYCMNNEGSFDCGCMAGYTLSTNKISCHDINECDMGNSTCFHTCINTAGSYYCECNSGYYLSRNDDYTCFDINECHDNNGGCSETCRNTLGSHYCECSEGYQLVDTKNCEDINECYYNNGDCNQNCTNTIGSYQCSCFAGYSLYNNTYCIDYNECLQVDICSSRSHTDCRNTEGSFVCTCQTGYNLTGDNTCEDVNECLIENKCASDQYCENNEGSFKCLCYSGYQLSSNDYNCTDINECSQYNGGCQHNCINDIGSYHCTCNDGFTLSDDNFNCEGDCGLGALQLVNGSSMFEGRVEICYNNTWGTICDDNWSAHYRSNAYYGQGNGSIVLDDVRCDGTEALLILQCSHSNLLTHNCGHHDDVGVVCPSTRIYYNGFLNYYYYYYYAIDNCTHGSIRLVEGSSISSGRLEICIDNEWGTVCDNGWTNINAQVVCKQLGQNRLTLYQGGFFLSDASYDKGSGRIFLDNVQCTGAEDTLIHCSYSSVESSCEHHDDVSVFCFSENTTRIWNAPFPGMIRLQGATFSSQGRVEIYCNGEWGTLCNAGFDSLSASTLCRQLGYDNYYIYNHLELLKFLQHGDDDDDDDDDDEDEKRWLNKTAGDCGLGALQLVNGSSMFEGRVEICYNNTWGTICDDNWSNANAQVVCRQLGFSTIGAYYHSNAYYGQGNGSIILDDVRCDGTEASLILQCSHSNLLSHNCGHHEDVGVVCPSTHNCTHGSIRLVDGSYIGVGRLEICIDNEWGTVCDNGWTNLNAQVVCKQLGQNRLPLHQGGTFSGNAYYGKGSGRIFLDNLQCTGAEDTLIHCNYSSVESSCEHDDDVGVFCLIENLFVADTTRIWNAPFPGMIRLQGATFSSQGRVEVYCNGEWGTLCNAGFDSLRASTLCRQLGYDTYDTYNHLE</sequence>
<comment type="caution">
    <text evidence="13">Lacks conserved residue(s) required for the propagation of feature annotation.</text>
</comment>
<dbReference type="FunFam" id="3.10.250.10:FF:000011">
    <property type="entry name" value="Scavenger receptor class A member 5"/>
    <property type="match status" value="2"/>
</dbReference>
<dbReference type="PANTHER" id="PTHR48071:SF18">
    <property type="entry name" value="DELETED IN MALIGNANT BRAIN TUMORS 1 PROTEIN-RELATED"/>
    <property type="match status" value="1"/>
</dbReference>
<feature type="domain" description="SRCR" evidence="15">
    <location>
        <begin position="1121"/>
        <end position="1225"/>
    </location>
</feature>
<name>A0A1X7URM7_AMPQE</name>
<dbReference type="EnsemblMetazoa" id="Aqu2.1.30630_001">
    <property type="protein sequence ID" value="Aqu2.1.30630_001"/>
    <property type="gene ID" value="Aqu2.1.30630"/>
</dbReference>
<keyword evidence="6" id="KW-0677">Repeat</keyword>
<evidence type="ECO:0000256" key="3">
    <source>
        <dbReference type="ARBA" id="ARBA00022583"/>
    </source>
</evidence>
<keyword evidence="9 13" id="KW-1015">Disulfide bond</keyword>
<feature type="domain" description="SRCR" evidence="15">
    <location>
        <begin position="206"/>
        <end position="304"/>
    </location>
</feature>
<feature type="domain" description="SRCR" evidence="15">
    <location>
        <begin position="178"/>
        <end position="202"/>
    </location>
</feature>
<keyword evidence="8" id="KW-0472">Membrane</keyword>
<keyword evidence="2 12" id="KW-0245">EGF-like domain</keyword>
<dbReference type="GO" id="GO:0006897">
    <property type="term" value="P:endocytosis"/>
    <property type="evidence" value="ECO:0007669"/>
    <property type="project" value="UniProtKB-KW"/>
</dbReference>
<feature type="domain" description="EGF-like" evidence="14">
    <location>
        <begin position="431"/>
        <end position="467"/>
    </location>
</feature>
<dbReference type="eggNOG" id="KOG1217">
    <property type="taxonomic scope" value="Eukaryota"/>
</dbReference>
<dbReference type="PROSITE" id="PS00420">
    <property type="entry name" value="SRCR_1"/>
    <property type="match status" value="3"/>
</dbReference>
<dbReference type="SMART" id="SM00202">
    <property type="entry name" value="SR"/>
    <property type="match status" value="8"/>
</dbReference>
<dbReference type="PROSITE" id="PS01187">
    <property type="entry name" value="EGF_CA"/>
    <property type="match status" value="3"/>
</dbReference>
<keyword evidence="5" id="KW-0732">Signal</keyword>
<dbReference type="GO" id="GO:0016020">
    <property type="term" value="C:membrane"/>
    <property type="evidence" value="ECO:0007669"/>
    <property type="project" value="UniProtKB-SubCell"/>
</dbReference>
<dbReference type="SUPFAM" id="SSF57184">
    <property type="entry name" value="Growth factor receptor domain"/>
    <property type="match status" value="3"/>
</dbReference>
<feature type="domain" description="SRCR" evidence="15">
    <location>
        <begin position="919"/>
        <end position="961"/>
    </location>
</feature>
<feature type="domain" description="SRCR" evidence="15">
    <location>
        <begin position="118"/>
        <end position="160"/>
    </location>
</feature>
<dbReference type="Pfam" id="PF14670">
    <property type="entry name" value="FXa_inhibition"/>
    <property type="match status" value="2"/>
</dbReference>
<evidence type="ECO:0000256" key="5">
    <source>
        <dbReference type="ARBA" id="ARBA00022729"/>
    </source>
</evidence>
<dbReference type="SUPFAM" id="SSF56487">
    <property type="entry name" value="SRCR-like"/>
    <property type="match status" value="9"/>
</dbReference>
<evidence type="ECO:0000256" key="10">
    <source>
        <dbReference type="ARBA" id="ARBA00023170"/>
    </source>
</evidence>
<feature type="domain" description="EGF-like" evidence="14">
    <location>
        <begin position="473"/>
        <end position="512"/>
    </location>
</feature>
<dbReference type="FunFam" id="3.10.250.10:FF:000007">
    <property type="entry name" value="Soluble scavenger receptor cysteine-rich domain-containing protein SSC5D"/>
    <property type="match status" value="1"/>
</dbReference>
<dbReference type="InterPro" id="IPR009030">
    <property type="entry name" value="Growth_fac_rcpt_cys_sf"/>
</dbReference>
<evidence type="ECO:0000256" key="11">
    <source>
        <dbReference type="ARBA" id="ARBA00023180"/>
    </source>
</evidence>
<feature type="domain" description="SRCR" evidence="15">
    <location>
        <begin position="686"/>
        <end position="771"/>
    </location>
</feature>
<feature type="domain" description="SRCR" evidence="15">
    <location>
        <begin position="1009"/>
        <end position="1111"/>
    </location>
</feature>
<dbReference type="PRINTS" id="PR00258">
    <property type="entry name" value="SPERACTRCPTR"/>
</dbReference>
<dbReference type="InterPro" id="IPR026823">
    <property type="entry name" value="cEGF"/>
</dbReference>
<feature type="disulfide bond" evidence="13">
    <location>
        <begin position="1195"/>
        <end position="1205"/>
    </location>
</feature>
<feature type="domain" description="SRCR" evidence="15">
    <location>
        <begin position="799"/>
        <end position="903"/>
    </location>
</feature>
<evidence type="ECO:0000256" key="4">
    <source>
        <dbReference type="ARBA" id="ARBA00022692"/>
    </source>
</evidence>
<keyword evidence="3" id="KW-0254">Endocytosis</keyword>
<evidence type="ECO:0000313" key="16">
    <source>
        <dbReference type="EnsemblMetazoa" id="Aqu2.1.30630_001"/>
    </source>
</evidence>
<keyword evidence="7" id="KW-1133">Transmembrane helix</keyword>
<dbReference type="InterPro" id="IPR036772">
    <property type="entry name" value="SRCR-like_dom_sf"/>
</dbReference>
<dbReference type="GO" id="GO:0005509">
    <property type="term" value="F:calcium ion binding"/>
    <property type="evidence" value="ECO:0007669"/>
    <property type="project" value="InterPro"/>
</dbReference>
<dbReference type="FunFam" id="3.10.250.10:FF:000001">
    <property type="entry name" value="Lysyl oxidase 4 isoform X1"/>
    <property type="match status" value="1"/>
</dbReference>
<keyword evidence="11" id="KW-0325">Glycoprotein</keyword>
<feature type="domain" description="SRCR" evidence="15">
    <location>
        <begin position="1246"/>
        <end position="1299"/>
    </location>
</feature>
<dbReference type="InterPro" id="IPR049883">
    <property type="entry name" value="NOTCH1_EGF-like"/>
</dbReference>
<dbReference type="Pfam" id="PF12662">
    <property type="entry name" value="cEGF"/>
    <property type="match status" value="1"/>
</dbReference>
<reference evidence="16" key="1">
    <citation type="submission" date="2017-05" db="UniProtKB">
        <authorList>
            <consortium name="EnsemblMetazoa"/>
        </authorList>
    </citation>
    <scope>IDENTIFICATION</scope>
</reference>
<feature type="domain" description="EGF-like" evidence="14">
    <location>
        <begin position="553"/>
        <end position="595"/>
    </location>
</feature>
<dbReference type="PROSITE" id="PS50026">
    <property type="entry name" value="EGF_3"/>
    <property type="match status" value="5"/>
</dbReference>
<evidence type="ECO:0000256" key="12">
    <source>
        <dbReference type="PROSITE-ProRule" id="PRU00076"/>
    </source>
</evidence>
<dbReference type="FunFam" id="2.10.25.10:FF:000005">
    <property type="entry name" value="Fibrillin 2"/>
    <property type="match status" value="2"/>
</dbReference>
<feature type="domain" description="EGF-like" evidence="14">
    <location>
        <begin position="596"/>
        <end position="637"/>
    </location>
</feature>
<evidence type="ECO:0000256" key="13">
    <source>
        <dbReference type="PROSITE-ProRule" id="PRU00196"/>
    </source>
</evidence>
<dbReference type="SMART" id="SM00181">
    <property type="entry name" value="EGF"/>
    <property type="match status" value="9"/>
</dbReference>
<organism evidence="16">
    <name type="scientific">Amphimedon queenslandica</name>
    <name type="common">Sponge</name>
    <dbReference type="NCBI Taxonomy" id="400682"/>
    <lineage>
        <taxon>Eukaryota</taxon>
        <taxon>Metazoa</taxon>
        <taxon>Porifera</taxon>
        <taxon>Demospongiae</taxon>
        <taxon>Heteroscleromorpha</taxon>
        <taxon>Haplosclerida</taxon>
        <taxon>Niphatidae</taxon>
        <taxon>Amphimedon</taxon>
    </lineage>
</organism>
<dbReference type="InterPro" id="IPR000152">
    <property type="entry name" value="EGF-type_Asp/Asn_hydroxyl_site"/>
</dbReference>
<dbReference type="FunFam" id="2.10.25.10:FF:000038">
    <property type="entry name" value="Fibrillin 2"/>
    <property type="match status" value="1"/>
</dbReference>
<feature type="domain" description="SRCR" evidence="15">
    <location>
        <begin position="7"/>
        <end position="92"/>
    </location>
</feature>
<dbReference type="CDD" id="cd00054">
    <property type="entry name" value="EGF_CA"/>
    <property type="match status" value="6"/>
</dbReference>
<comment type="subcellular location">
    <subcellularLocation>
        <location evidence="1">Membrane</location>
        <topology evidence="1">Single-pass type I membrane protein</topology>
    </subcellularLocation>
</comment>
<dbReference type="Gene3D" id="3.10.250.10">
    <property type="entry name" value="SRCR-like domain"/>
    <property type="match status" value="11"/>
</dbReference>
<dbReference type="FunFam" id="2.10.25.10:FF:000009">
    <property type="entry name" value="Low-density lipoprotein receptor isoform 1"/>
    <property type="match status" value="1"/>
</dbReference>
<dbReference type="InParanoid" id="A0A1X7URM7"/>
<keyword evidence="10" id="KW-0675">Receptor</keyword>
<dbReference type="InterPro" id="IPR001190">
    <property type="entry name" value="SRCR"/>
</dbReference>
<keyword evidence="4" id="KW-0812">Transmembrane</keyword>
<evidence type="ECO:0000259" key="15">
    <source>
        <dbReference type="PROSITE" id="PS50287"/>
    </source>
</evidence>
<dbReference type="PROSITE" id="PS01186">
    <property type="entry name" value="EGF_2"/>
    <property type="match status" value="8"/>
</dbReference>
<evidence type="ECO:0000256" key="2">
    <source>
        <dbReference type="ARBA" id="ARBA00022536"/>
    </source>
</evidence>
<dbReference type="InterPro" id="IPR001881">
    <property type="entry name" value="EGF-like_Ca-bd_dom"/>
</dbReference>
<feature type="domain" description="EGF-like" evidence="14">
    <location>
        <begin position="638"/>
        <end position="678"/>
    </location>
</feature>
<dbReference type="Pfam" id="PF07645">
    <property type="entry name" value="EGF_CA"/>
    <property type="match status" value="5"/>
</dbReference>
<accession>A0A1X7URM7</accession>
<dbReference type="SUPFAM" id="SSF57196">
    <property type="entry name" value="EGF/Laminin"/>
    <property type="match status" value="1"/>
</dbReference>
<evidence type="ECO:0008006" key="17">
    <source>
        <dbReference type="Google" id="ProtNLM"/>
    </source>
</evidence>
<feature type="disulfide bond" evidence="12">
    <location>
        <begin position="563"/>
        <end position="580"/>
    </location>
</feature>